<sequence>MLSLANSVSTTGSHQPSWCAVKEPATLESLSKCNSLTSLANIVLPKTLVILDIGTGMLEDYLAELA</sequence>
<accession>E7CA30</accession>
<organism evidence="1">
    <name type="scientific">uncultured SAR11 cluster alpha proteobacterium H17925_45G17</name>
    <dbReference type="NCBI Taxonomy" id="715038"/>
    <lineage>
        <taxon>Bacteria</taxon>
        <taxon>Pseudomonadati</taxon>
        <taxon>Pseudomonadota</taxon>
        <taxon>Alphaproteobacteria</taxon>
        <taxon>Candidatus Pelagibacterales</taxon>
        <taxon>environmental samples</taxon>
    </lineage>
</organism>
<proteinExistence type="predicted"/>
<dbReference type="AlphaFoldDB" id="E7CA30"/>
<reference evidence="1" key="1">
    <citation type="submission" date="2010-01" db="EMBL/GenBank/DDBJ databases">
        <title>Genome fragments of uncultured bacteria from the North Pacific Subtropical Gyre.</title>
        <authorList>
            <person name="Pham V.D."/>
            <person name="DeLong E.F."/>
        </authorList>
    </citation>
    <scope>NUCLEOTIDE SEQUENCE</scope>
</reference>
<evidence type="ECO:0000313" key="1">
    <source>
        <dbReference type="EMBL" id="ADH43014.1"/>
    </source>
</evidence>
<protein>
    <submittedName>
        <fullName evidence="1">Uncharacterized protein</fullName>
    </submittedName>
</protein>
<name>E7CA30_9PROT</name>
<dbReference type="EMBL" id="GU574704">
    <property type="protein sequence ID" value="ADH43014.1"/>
    <property type="molecule type" value="Genomic_DNA"/>
</dbReference>